<proteinExistence type="predicted"/>
<organism evidence="1 2">
    <name type="scientific">Prunus armeniaca</name>
    <name type="common">Apricot</name>
    <name type="synonym">Armeniaca vulgaris</name>
    <dbReference type="NCBI Taxonomy" id="36596"/>
    <lineage>
        <taxon>Eukaryota</taxon>
        <taxon>Viridiplantae</taxon>
        <taxon>Streptophyta</taxon>
        <taxon>Embryophyta</taxon>
        <taxon>Tracheophyta</taxon>
        <taxon>Spermatophyta</taxon>
        <taxon>Magnoliopsida</taxon>
        <taxon>eudicotyledons</taxon>
        <taxon>Gunneridae</taxon>
        <taxon>Pentapetalae</taxon>
        <taxon>rosids</taxon>
        <taxon>fabids</taxon>
        <taxon>Rosales</taxon>
        <taxon>Rosaceae</taxon>
        <taxon>Amygdaloideae</taxon>
        <taxon>Amygdaleae</taxon>
        <taxon>Prunus</taxon>
    </lineage>
</organism>
<accession>A0A6J5VPL6</accession>
<dbReference type="Proteomes" id="UP000507222">
    <property type="component" value="Unassembled WGS sequence"/>
</dbReference>
<dbReference type="AlphaFoldDB" id="A0A6J5VPL6"/>
<gene>
    <name evidence="1" type="ORF">CURHAP_LOCUS48774</name>
</gene>
<dbReference type="EMBL" id="CAEKDK010000008">
    <property type="protein sequence ID" value="CAB4289627.1"/>
    <property type="molecule type" value="Genomic_DNA"/>
</dbReference>
<evidence type="ECO:0000313" key="2">
    <source>
        <dbReference type="Proteomes" id="UP000507222"/>
    </source>
</evidence>
<evidence type="ECO:0000313" key="1">
    <source>
        <dbReference type="EMBL" id="CAB4289627.1"/>
    </source>
</evidence>
<name>A0A6J5VPL6_PRUAR</name>
<sequence length="60" mass="6830">MADGAMEKQNQDAVRDYRRQIVEKGRITTSRNIAMKLIIFGIQLTKFIIKSTHESIHGGL</sequence>
<reference evidence="1 2" key="1">
    <citation type="submission" date="2020-05" db="EMBL/GenBank/DDBJ databases">
        <authorList>
            <person name="Campoy J."/>
            <person name="Schneeberger K."/>
            <person name="Spophaly S."/>
        </authorList>
    </citation>
    <scope>NUCLEOTIDE SEQUENCE [LARGE SCALE GENOMIC DNA]</scope>
    <source>
        <strain evidence="1">PruArmRojPasFocal</strain>
    </source>
</reference>
<protein>
    <submittedName>
        <fullName evidence="1">Uncharacterized protein</fullName>
    </submittedName>
</protein>